<accession>A0A518CHW4</accession>
<dbReference type="SUPFAM" id="SSF50952">
    <property type="entry name" value="Soluble quinoprotein glucose dehydrogenase"/>
    <property type="match status" value="1"/>
</dbReference>
<dbReference type="KEGG" id="plon:Pla110_04680"/>
<dbReference type="InterPro" id="IPR013427">
    <property type="entry name" value="Haem-bd_dom_put"/>
</dbReference>
<dbReference type="InterPro" id="IPR011042">
    <property type="entry name" value="6-blade_b-propeller_TolB-like"/>
</dbReference>
<dbReference type="RefSeq" id="WP_144992774.1">
    <property type="nucleotide sequence ID" value="NZ_CP036281.1"/>
</dbReference>
<keyword evidence="1 4" id="KW-0349">Heme</keyword>
<feature type="signal peptide" evidence="5">
    <location>
        <begin position="1"/>
        <end position="26"/>
    </location>
</feature>
<dbReference type="InterPro" id="IPR011989">
    <property type="entry name" value="ARM-like"/>
</dbReference>
<keyword evidence="2 4" id="KW-0479">Metal-binding</keyword>
<sequence length="1253" mass="138675" precursor="true">MSLRWLSIPCLVLTLCLSWSASPLQAQDNYNASWIWQNGVKAWEDAPSGSVWFRQVVRSGGPSTGAMRLVSSDPFQVWVNGQEVGKGNGKELYRYSLNGIVGRGPNVIAVRVDHGEGQAGLFVDGEVRDQGGTSFPFDSNGDWLATSTKPDASWLTDDFNSEGWKKVTVSGAHPDSPWNELELKDSYLDRYALAPGYKIERIGEPELVGSLIAMTWGNNGRVIASQEGGPIVTITDENNDGIYDKTITYSDQMKNCQGLCTVLNDLYAVGQGPEGVGVYLLPDENNDGVADSIKLIGKNKSGVGEHGPHDVVWGPDGWLYHNMGNHAWMDAEMQPNSPAKHTYEGVLLQPSFKDAGGHASKITEPGGTIWRFTPDGSEWWRETSGFRNEYDIAFNKFGDLFTFDSDMEWDVGMPWYRPVRVNHCVPGAEFGWRTGSTKWPEYFLDSLPTTVDIGRGSPTGVIYYEHTQFPKSEQDSFLICDWSMGRIMAVPLKKEGASYNSDFMTIISGNPLNVSDIEVDRDGSMVFCVGGRRTEGGLYRVTYGDEKHEAVSATTIEELIALPQITSAWAREDAVAVKTAAGEEAWNQKLVEYARKGSPAEQIRALTLLSQLGPKPELSLLIELAGSKNVMVRSFVTLLLGDHPDKQTYLALESLLRDTDPMVARRACEAYVRLNQVPPKEPLIKLLSSEDRHVRFAARRSLEMIPAEQWKKDILASTNPSERTYGLLALTNLNAIEPNVLMEQVLDLQKFGRGGMTNRTLLETLRLASLAMMAGAEGQPVEQLGQKLLELFPTNSPDANIELARLLSHLDVAEATPKLVEYLEAAADQETQIRLAMFLSYKRNGWTPDLQRQYLSWYEGTRSWEGGNSFVPYLANIVSSGISKYSPEDRKALLLEGVSRPFASSLILNTSKPEEIADFESVVTTILSDAEQSKGAGSEELVNVLISSLGKSEQPAIRETLRTIYENTPDRREQLARVIAEKPQAEDWEVLTRTLAFGDNTTLQLCLNALRKLEQKPEAAEPMRQAILAGQKLGDQGGLVAVELLQGWTGKPHGKDKDVAAALAFYRTIYAEQFPKAPSAEMQKVDVAEAGFSLKQLMDYLENDPQGQKGDVEKGKVAFEKAKCAKCHRFGNEGANVGPDLTSVRRRFQRKEIIESILLPSQVISDQFRMVTVITDDGLIHNGMPVPDNTKPDSLVLLLSDATKIEIPKDQLDEEIPSKTSVMPTGLLKDLTLQEIADMFAYIETSKFNEPTK</sequence>
<dbReference type="Pfam" id="PF23500">
    <property type="entry name" value="DUF7133"/>
    <property type="match status" value="1"/>
</dbReference>
<dbReference type="Gene3D" id="2.60.120.260">
    <property type="entry name" value="Galactose-binding domain-like"/>
    <property type="match status" value="1"/>
</dbReference>
<dbReference type="PANTHER" id="PTHR33546:SF1">
    <property type="entry name" value="LARGE, MULTIFUNCTIONAL SECRETED PROTEIN"/>
    <property type="match status" value="1"/>
</dbReference>
<dbReference type="PANTHER" id="PTHR33546">
    <property type="entry name" value="LARGE, MULTIFUNCTIONAL SECRETED PROTEIN-RELATED"/>
    <property type="match status" value="1"/>
</dbReference>
<keyword evidence="8" id="KW-1185">Reference proteome</keyword>
<dbReference type="Gene3D" id="1.25.10.10">
    <property type="entry name" value="Leucine-rich Repeat Variant"/>
    <property type="match status" value="1"/>
</dbReference>
<dbReference type="SUPFAM" id="SSF46626">
    <property type="entry name" value="Cytochrome c"/>
    <property type="match status" value="1"/>
</dbReference>
<reference evidence="7 8" key="1">
    <citation type="submission" date="2019-02" db="EMBL/GenBank/DDBJ databases">
        <title>Deep-cultivation of Planctomycetes and their phenomic and genomic characterization uncovers novel biology.</title>
        <authorList>
            <person name="Wiegand S."/>
            <person name="Jogler M."/>
            <person name="Boedeker C."/>
            <person name="Pinto D."/>
            <person name="Vollmers J."/>
            <person name="Rivas-Marin E."/>
            <person name="Kohn T."/>
            <person name="Peeters S.H."/>
            <person name="Heuer A."/>
            <person name="Rast P."/>
            <person name="Oberbeckmann S."/>
            <person name="Bunk B."/>
            <person name="Jeske O."/>
            <person name="Meyerdierks A."/>
            <person name="Storesund J.E."/>
            <person name="Kallscheuer N."/>
            <person name="Luecker S."/>
            <person name="Lage O.M."/>
            <person name="Pohl T."/>
            <person name="Merkel B.J."/>
            <person name="Hornburger P."/>
            <person name="Mueller R.-W."/>
            <person name="Bruemmer F."/>
            <person name="Labrenz M."/>
            <person name="Spormann A.M."/>
            <person name="Op den Camp H."/>
            <person name="Overmann J."/>
            <person name="Amann R."/>
            <person name="Jetten M.S.M."/>
            <person name="Mascher T."/>
            <person name="Medema M.H."/>
            <person name="Devos D.P."/>
            <person name="Kaster A.-K."/>
            <person name="Ovreas L."/>
            <person name="Rohde M."/>
            <person name="Galperin M.Y."/>
            <person name="Jogler C."/>
        </authorList>
    </citation>
    <scope>NUCLEOTIDE SEQUENCE [LARGE SCALE GENOMIC DNA]</scope>
    <source>
        <strain evidence="7 8">Pla110</strain>
    </source>
</reference>
<dbReference type="SUPFAM" id="SSF48371">
    <property type="entry name" value="ARM repeat"/>
    <property type="match status" value="1"/>
</dbReference>
<protein>
    <submittedName>
        <fullName evidence="7">Cytochrome c</fullName>
    </submittedName>
</protein>
<dbReference type="PROSITE" id="PS51007">
    <property type="entry name" value="CYTC"/>
    <property type="match status" value="1"/>
</dbReference>
<evidence type="ECO:0000256" key="4">
    <source>
        <dbReference type="PROSITE-ProRule" id="PRU00433"/>
    </source>
</evidence>
<dbReference type="InterPro" id="IPR055557">
    <property type="entry name" value="DUF7133"/>
</dbReference>
<dbReference type="NCBIfam" id="TIGR02603">
    <property type="entry name" value="CxxCH_TIGR02603"/>
    <property type="match status" value="1"/>
</dbReference>
<evidence type="ECO:0000256" key="1">
    <source>
        <dbReference type="ARBA" id="ARBA00022617"/>
    </source>
</evidence>
<evidence type="ECO:0000313" key="8">
    <source>
        <dbReference type="Proteomes" id="UP000317178"/>
    </source>
</evidence>
<dbReference type="InterPro" id="IPR036909">
    <property type="entry name" value="Cyt_c-like_dom_sf"/>
</dbReference>
<dbReference type="EMBL" id="CP036281">
    <property type="protein sequence ID" value="QDU78764.1"/>
    <property type="molecule type" value="Genomic_DNA"/>
</dbReference>
<evidence type="ECO:0000256" key="3">
    <source>
        <dbReference type="ARBA" id="ARBA00023004"/>
    </source>
</evidence>
<evidence type="ECO:0000313" key="7">
    <source>
        <dbReference type="EMBL" id="QDU78764.1"/>
    </source>
</evidence>
<dbReference type="OrthoDB" id="223239at2"/>
<dbReference type="AlphaFoldDB" id="A0A518CHW4"/>
<evidence type="ECO:0000256" key="5">
    <source>
        <dbReference type="SAM" id="SignalP"/>
    </source>
</evidence>
<dbReference type="Gene3D" id="2.120.10.30">
    <property type="entry name" value="TolB, C-terminal domain"/>
    <property type="match status" value="1"/>
</dbReference>
<evidence type="ECO:0000256" key="2">
    <source>
        <dbReference type="ARBA" id="ARBA00022723"/>
    </source>
</evidence>
<name>A0A518CHW4_9PLAN</name>
<keyword evidence="3 4" id="KW-0408">Iron</keyword>
<dbReference type="InterPro" id="IPR011041">
    <property type="entry name" value="Quinoprot_gluc/sorb_DH_b-prop"/>
</dbReference>
<dbReference type="Gene3D" id="1.10.760.10">
    <property type="entry name" value="Cytochrome c-like domain"/>
    <property type="match status" value="1"/>
</dbReference>
<keyword evidence="5" id="KW-0732">Signal</keyword>
<organism evidence="7 8">
    <name type="scientific">Polystyrenella longa</name>
    <dbReference type="NCBI Taxonomy" id="2528007"/>
    <lineage>
        <taxon>Bacteria</taxon>
        <taxon>Pseudomonadati</taxon>
        <taxon>Planctomycetota</taxon>
        <taxon>Planctomycetia</taxon>
        <taxon>Planctomycetales</taxon>
        <taxon>Planctomycetaceae</taxon>
        <taxon>Polystyrenella</taxon>
    </lineage>
</organism>
<evidence type="ECO:0000259" key="6">
    <source>
        <dbReference type="PROSITE" id="PS51007"/>
    </source>
</evidence>
<dbReference type="Proteomes" id="UP000317178">
    <property type="component" value="Chromosome"/>
</dbReference>
<feature type="domain" description="Cytochrome c" evidence="6">
    <location>
        <begin position="1110"/>
        <end position="1247"/>
    </location>
</feature>
<dbReference type="GO" id="GO:0009055">
    <property type="term" value="F:electron transfer activity"/>
    <property type="evidence" value="ECO:0007669"/>
    <property type="project" value="InterPro"/>
</dbReference>
<gene>
    <name evidence="7" type="ORF">Pla110_04680</name>
</gene>
<dbReference type="InterPro" id="IPR016024">
    <property type="entry name" value="ARM-type_fold"/>
</dbReference>
<feature type="chain" id="PRO_5022094067" evidence="5">
    <location>
        <begin position="27"/>
        <end position="1253"/>
    </location>
</feature>
<dbReference type="GO" id="GO:0046872">
    <property type="term" value="F:metal ion binding"/>
    <property type="evidence" value="ECO:0007669"/>
    <property type="project" value="UniProtKB-KW"/>
</dbReference>
<dbReference type="GO" id="GO:0020037">
    <property type="term" value="F:heme binding"/>
    <property type="evidence" value="ECO:0007669"/>
    <property type="project" value="InterPro"/>
</dbReference>
<dbReference type="InterPro" id="IPR009056">
    <property type="entry name" value="Cyt_c-like_dom"/>
</dbReference>
<proteinExistence type="predicted"/>